<comment type="subcellular location">
    <subcellularLocation>
        <location evidence="8">Cell membrane</location>
        <topology evidence="8">Peripheral membrane protein</topology>
    </subcellularLocation>
    <subcellularLocation>
        <location evidence="1">Membrane</location>
    </subcellularLocation>
</comment>
<evidence type="ECO:0000256" key="5">
    <source>
        <dbReference type="ARBA" id="ARBA00023136"/>
    </source>
</evidence>
<comment type="function">
    <text evidence="8">This protein is part of the stalk that links CF(0) to CF(1). It either transmits conformational changes from CF(0) to CF(1) or is implicated in proton conduction.</text>
</comment>
<dbReference type="AlphaFoldDB" id="U2ELD6"/>
<keyword evidence="10" id="KW-1185">Reference proteome</keyword>
<dbReference type="NCBIfam" id="TIGR01145">
    <property type="entry name" value="ATP_synt_delta"/>
    <property type="match status" value="1"/>
</dbReference>
<evidence type="ECO:0000313" key="9">
    <source>
        <dbReference type="EMBL" id="ERJ18745.1"/>
    </source>
</evidence>
<proteinExistence type="inferred from homology"/>
<name>U2ELD6_9GAMM</name>
<dbReference type="InterPro" id="IPR026015">
    <property type="entry name" value="ATP_synth_OSCP/delta_N_sf"/>
</dbReference>
<dbReference type="InterPro" id="IPR000711">
    <property type="entry name" value="ATPase_OSCP/dsu"/>
</dbReference>
<dbReference type="OrthoDB" id="9816221at2"/>
<dbReference type="PANTHER" id="PTHR11910">
    <property type="entry name" value="ATP SYNTHASE DELTA CHAIN"/>
    <property type="match status" value="1"/>
</dbReference>
<accession>U2ELD6</accession>
<dbReference type="GO" id="GO:0046933">
    <property type="term" value="F:proton-transporting ATP synthase activity, rotational mechanism"/>
    <property type="evidence" value="ECO:0007669"/>
    <property type="project" value="UniProtKB-UniRule"/>
</dbReference>
<keyword evidence="9" id="KW-0378">Hydrolase</keyword>
<dbReference type="EMBL" id="AFNV02000015">
    <property type="protein sequence ID" value="ERJ18745.1"/>
    <property type="molecule type" value="Genomic_DNA"/>
</dbReference>
<keyword evidence="7 8" id="KW-0066">ATP synthesis</keyword>
<keyword evidence="2 8" id="KW-0813">Transport</keyword>
<keyword evidence="3 8" id="KW-0375">Hydrogen ion transport</keyword>
<dbReference type="HAMAP" id="MF_01416">
    <property type="entry name" value="ATP_synth_delta_bact"/>
    <property type="match status" value="1"/>
</dbReference>
<dbReference type="eggNOG" id="COG0712">
    <property type="taxonomic scope" value="Bacteria"/>
</dbReference>
<dbReference type="SUPFAM" id="SSF47928">
    <property type="entry name" value="N-terminal domain of the delta subunit of the F1F0-ATP synthase"/>
    <property type="match status" value="1"/>
</dbReference>
<dbReference type="Gene3D" id="1.10.520.20">
    <property type="entry name" value="N-terminal domain of the delta subunit of the F1F0-ATP synthase"/>
    <property type="match status" value="1"/>
</dbReference>
<keyword evidence="8" id="KW-1003">Cell membrane</keyword>
<dbReference type="RefSeq" id="WP_006914543.1">
    <property type="nucleotide sequence ID" value="NZ_AFNV02000015.1"/>
</dbReference>
<dbReference type="NCBIfam" id="NF004402">
    <property type="entry name" value="PRK05758.2-2"/>
    <property type="match status" value="1"/>
</dbReference>
<gene>
    <name evidence="8 9" type="primary">atpH</name>
    <name evidence="9" type="ORF">SSPSH_002238</name>
</gene>
<dbReference type="GO" id="GO:0016787">
    <property type="term" value="F:hydrolase activity"/>
    <property type="evidence" value="ECO:0007669"/>
    <property type="project" value="UniProtKB-KW"/>
</dbReference>
<keyword evidence="4 8" id="KW-0406">Ion transport</keyword>
<dbReference type="PRINTS" id="PR00125">
    <property type="entry name" value="ATPASEDELTA"/>
</dbReference>
<dbReference type="Proteomes" id="UP000006242">
    <property type="component" value="Unassembled WGS sequence"/>
</dbReference>
<evidence type="ECO:0000256" key="6">
    <source>
        <dbReference type="ARBA" id="ARBA00023196"/>
    </source>
</evidence>
<sequence length="178" mass="19491">MAETQTLARPYAEAVFELAESQGRLDEWSQALNALSTIVSNPDVAMLLNNPEVADSRLAEVVIEIGSEDLDDSSENLVRLLVANGRLGLAPAIATLYEQRKAQAEHRVDVSVTSAVEFSEEQRSALAKSLEKRLDRSVRLTFEQDEDVIGGAVIRAGDLVIDGSLRAQLERMRQSLAQ</sequence>
<evidence type="ECO:0000256" key="7">
    <source>
        <dbReference type="ARBA" id="ARBA00023310"/>
    </source>
</evidence>
<evidence type="ECO:0000256" key="3">
    <source>
        <dbReference type="ARBA" id="ARBA00022781"/>
    </source>
</evidence>
<comment type="caution">
    <text evidence="9">The sequence shown here is derived from an EMBL/GenBank/DDBJ whole genome shotgun (WGS) entry which is preliminary data.</text>
</comment>
<evidence type="ECO:0000256" key="2">
    <source>
        <dbReference type="ARBA" id="ARBA00022448"/>
    </source>
</evidence>
<evidence type="ECO:0000313" key="10">
    <source>
        <dbReference type="Proteomes" id="UP000006242"/>
    </source>
</evidence>
<comment type="function">
    <text evidence="8">F(1)F(0) ATP synthase produces ATP from ADP in the presence of a proton or sodium gradient. F-type ATPases consist of two structural domains, F(1) containing the extramembraneous catalytic core and F(0) containing the membrane proton channel, linked together by a central stalk and a peripheral stalk. During catalysis, ATP synthesis in the catalytic domain of F(1) is coupled via a rotary mechanism of the central stalk subunits to proton translocation.</text>
</comment>
<evidence type="ECO:0000256" key="4">
    <source>
        <dbReference type="ARBA" id="ARBA00023065"/>
    </source>
</evidence>
<dbReference type="Pfam" id="PF00213">
    <property type="entry name" value="OSCP"/>
    <property type="match status" value="1"/>
</dbReference>
<keyword evidence="5 8" id="KW-0472">Membrane</keyword>
<organism evidence="9 10">
    <name type="scientific">Salinisphaera shabanensis E1L3A</name>
    <dbReference type="NCBI Taxonomy" id="1033802"/>
    <lineage>
        <taxon>Bacteria</taxon>
        <taxon>Pseudomonadati</taxon>
        <taxon>Pseudomonadota</taxon>
        <taxon>Gammaproteobacteria</taxon>
        <taxon>Salinisphaerales</taxon>
        <taxon>Salinisphaeraceae</taxon>
        <taxon>Salinisphaera</taxon>
    </lineage>
</organism>
<comment type="similarity">
    <text evidence="8">Belongs to the ATPase delta chain family.</text>
</comment>
<reference evidence="9 10" key="2">
    <citation type="journal article" date="2013" name="PLoS ONE">
        <title>INDIGO - INtegrated Data Warehouse of MIcrobial GenOmes with Examples from the Red Sea Extremophiles.</title>
        <authorList>
            <person name="Alam I."/>
            <person name="Antunes A."/>
            <person name="Kamau A.A."/>
            <person name="Ba Alawi W."/>
            <person name="Kalkatawi M."/>
            <person name="Stingl U."/>
            <person name="Bajic V.B."/>
        </authorList>
    </citation>
    <scope>NUCLEOTIDE SEQUENCE [LARGE SCALE GENOMIC DNA]</scope>
    <source>
        <strain evidence="9 10">E1L3A</strain>
    </source>
</reference>
<keyword evidence="6 8" id="KW-0139">CF(1)</keyword>
<reference evidence="9 10" key="1">
    <citation type="journal article" date="2011" name="J. Bacteriol.">
        <title>Genome sequence of Salinisphaera shabanensis, a gammaproteobacterium from the harsh, variable environment of the brine-seawater interface of the Shaban Deep in the Red Sea.</title>
        <authorList>
            <person name="Antunes A."/>
            <person name="Alam I."/>
            <person name="Bajic V.B."/>
            <person name="Stingl U."/>
        </authorList>
    </citation>
    <scope>NUCLEOTIDE SEQUENCE [LARGE SCALE GENOMIC DNA]</scope>
    <source>
        <strain evidence="9 10">E1L3A</strain>
    </source>
</reference>
<protein>
    <recommendedName>
        <fullName evidence="8">ATP synthase subunit delta</fullName>
    </recommendedName>
    <alternativeName>
        <fullName evidence="8">ATP synthase F(1) sector subunit delta</fullName>
    </alternativeName>
    <alternativeName>
        <fullName evidence="8">F-type ATPase subunit delta</fullName>
        <shortName evidence="8">F-ATPase subunit delta</shortName>
    </alternativeName>
</protein>
<dbReference type="STRING" id="1033802.SSPSH_002238"/>
<evidence type="ECO:0000256" key="8">
    <source>
        <dbReference type="HAMAP-Rule" id="MF_01416"/>
    </source>
</evidence>
<dbReference type="GO" id="GO:0005886">
    <property type="term" value="C:plasma membrane"/>
    <property type="evidence" value="ECO:0007669"/>
    <property type="project" value="UniProtKB-SubCell"/>
</dbReference>
<evidence type="ECO:0000256" key="1">
    <source>
        <dbReference type="ARBA" id="ARBA00004370"/>
    </source>
</evidence>
<dbReference type="GO" id="GO:0045259">
    <property type="term" value="C:proton-transporting ATP synthase complex"/>
    <property type="evidence" value="ECO:0007669"/>
    <property type="project" value="UniProtKB-KW"/>
</dbReference>